<protein>
    <submittedName>
        <fullName evidence="2">Uncharacterized protein</fullName>
    </submittedName>
</protein>
<accession>A0A835GL90</accession>
<name>A0A835GL90_SPOEX</name>
<feature type="transmembrane region" description="Helical" evidence="1">
    <location>
        <begin position="291"/>
        <end position="314"/>
    </location>
</feature>
<dbReference type="Proteomes" id="UP000648187">
    <property type="component" value="Unassembled WGS sequence"/>
</dbReference>
<feature type="transmembrane region" description="Helical" evidence="1">
    <location>
        <begin position="34"/>
        <end position="52"/>
    </location>
</feature>
<keyword evidence="3" id="KW-1185">Reference proteome</keyword>
<keyword evidence="1" id="KW-0812">Transmembrane</keyword>
<feature type="transmembrane region" description="Helical" evidence="1">
    <location>
        <begin position="480"/>
        <end position="503"/>
    </location>
</feature>
<dbReference type="EMBL" id="JACKWZ010000035">
    <property type="protein sequence ID" value="KAF9420148.1"/>
    <property type="molecule type" value="Genomic_DNA"/>
</dbReference>
<feature type="transmembrane region" description="Helical" evidence="1">
    <location>
        <begin position="103"/>
        <end position="127"/>
    </location>
</feature>
<feature type="transmembrane region" description="Helical" evidence="1">
    <location>
        <begin position="718"/>
        <end position="742"/>
    </location>
</feature>
<feature type="transmembrane region" description="Helical" evidence="1">
    <location>
        <begin position="326"/>
        <end position="349"/>
    </location>
</feature>
<dbReference type="AlphaFoldDB" id="A0A835GL90"/>
<evidence type="ECO:0000313" key="3">
    <source>
        <dbReference type="Proteomes" id="UP000648187"/>
    </source>
</evidence>
<organism evidence="2 3">
    <name type="scientific">Spodoptera exigua</name>
    <name type="common">Beet armyworm</name>
    <name type="synonym">Noctua fulgens</name>
    <dbReference type="NCBI Taxonomy" id="7107"/>
    <lineage>
        <taxon>Eukaryota</taxon>
        <taxon>Metazoa</taxon>
        <taxon>Ecdysozoa</taxon>
        <taxon>Arthropoda</taxon>
        <taxon>Hexapoda</taxon>
        <taxon>Insecta</taxon>
        <taxon>Pterygota</taxon>
        <taxon>Neoptera</taxon>
        <taxon>Endopterygota</taxon>
        <taxon>Lepidoptera</taxon>
        <taxon>Glossata</taxon>
        <taxon>Ditrysia</taxon>
        <taxon>Noctuoidea</taxon>
        <taxon>Noctuidae</taxon>
        <taxon>Amphipyrinae</taxon>
        <taxon>Spodoptera</taxon>
    </lineage>
</organism>
<feature type="transmembrane region" description="Helical" evidence="1">
    <location>
        <begin position="754"/>
        <end position="778"/>
    </location>
</feature>
<feature type="transmembrane region" description="Helical" evidence="1">
    <location>
        <begin position="64"/>
        <end position="91"/>
    </location>
</feature>
<feature type="transmembrane region" description="Helical" evidence="1">
    <location>
        <begin position="445"/>
        <end position="468"/>
    </location>
</feature>
<feature type="transmembrane region" description="Helical" evidence="1">
    <location>
        <begin position="515"/>
        <end position="538"/>
    </location>
</feature>
<feature type="transmembrane region" description="Helical" evidence="1">
    <location>
        <begin position="558"/>
        <end position="575"/>
    </location>
</feature>
<keyword evidence="1" id="KW-0472">Membrane</keyword>
<evidence type="ECO:0000256" key="1">
    <source>
        <dbReference type="SAM" id="Phobius"/>
    </source>
</evidence>
<proteinExistence type="predicted"/>
<feature type="transmembrane region" description="Helical" evidence="1">
    <location>
        <begin position="655"/>
        <end position="677"/>
    </location>
</feature>
<keyword evidence="1" id="KW-1133">Transmembrane helix</keyword>
<feature type="transmembrane region" description="Helical" evidence="1">
    <location>
        <begin position="683"/>
        <end position="706"/>
    </location>
</feature>
<gene>
    <name evidence="2" type="ORF">HW555_003561</name>
</gene>
<reference evidence="2" key="1">
    <citation type="submission" date="2020-08" db="EMBL/GenBank/DDBJ databases">
        <title>Spodoptera exigua strain:BAW_Kor-Di-RS1 Genome sequencing and assembly.</title>
        <authorList>
            <person name="Kim J."/>
            <person name="Nam H.Y."/>
            <person name="Kwon M."/>
            <person name="Choi J.H."/>
            <person name="Cho S.R."/>
            <person name="Kim G.-H."/>
        </authorList>
    </citation>
    <scope>NUCLEOTIDE SEQUENCE</scope>
    <source>
        <strain evidence="2">BAW_Kor-Di-RS1</strain>
        <tissue evidence="2">Whole-body</tissue>
    </source>
</reference>
<comment type="caution">
    <text evidence="2">The sequence shown here is derived from an EMBL/GenBank/DDBJ whole genome shotgun (WGS) entry which is preliminary data.</text>
</comment>
<feature type="transmembrane region" description="Helical" evidence="1">
    <location>
        <begin position="139"/>
        <end position="164"/>
    </location>
</feature>
<feature type="transmembrane region" description="Helical" evidence="1">
    <location>
        <begin position="258"/>
        <end position="279"/>
    </location>
</feature>
<sequence>MVHKGFFTMCCELPMFKRCCLCIPLRYGLIGWGYIRLILDLILVVALISSFIEMLRMVQTRSYHVGNLVIISLIIVLGIADFILTLVFVIGGQKKNVKLLKTCYIYNLVLWVLLIILGVSVSIYSAYLMYEYNMSFLDHIFFILTDVFTYLSQTLVQGYFLLLLRSEIIKLENNSEFQFVNNAAESECRMNWAQDGVTSAQEEETQEINNTWQLVTRSRRQCLVNCELKLYKMYSEVPTCRRCCFCVPLRYGLIAWGYIRLVISLLFLVGLTIGFVGVLTAEDKYREMGTIIILGILLLSTLTDFVLNFLFILGGHKKDVKLLRSYYVYSIVLCVLTILLGTTSTIHTLMLFRISSVDFSFFFWVILADTGMIQIYFLLLVRSEIIKLRSNCEFRFVNLAAEGECTLRCTEIVKMNKEEPSFNKCCFCFPLRYGLLVWGNLKISVAAFFITTTSYALLSLCMMFRLFGTEEMRTRFHRDVALTSVALTFFVMDFFVNIVFIIGGYKKNIKLIRFFYYYSVAVWVISILVAVLAISFSIESWLARYLMMRIYVVHVLNYFGYFVIIVVQTYFLLLLKSEIIKLNYGRDVQLEDDTTLAKRKRNDSMAGNDTDSVQSEDLKGGCIWKPIADKMAELPVFKKCCFCIPLRYGLLTWGYLKLGIALIILIIFLILLSQIPVNHRRDLNIVIMIVVVLMTEVVIHCAFIVGAHKKNVKILRLYFYYALFMWAVTMMAAVIATGLLSVSLFFRKDSFLEILVFALNVIGFTFSIAIQTFLLLALRSEIIKLRSNCPYRFVKDDNEPEGTITPVNQNLDITSTNSTEPIHNKNIF</sequence>
<feature type="transmembrane region" description="Helical" evidence="1">
    <location>
        <begin position="361"/>
        <end position="381"/>
    </location>
</feature>
<evidence type="ECO:0000313" key="2">
    <source>
        <dbReference type="EMBL" id="KAF9420148.1"/>
    </source>
</evidence>